<gene>
    <name evidence="1" type="ORF">SAMN02583745_01583</name>
</gene>
<dbReference type="AlphaFoldDB" id="A0A1I0CCL1"/>
<dbReference type="Proteomes" id="UP000242642">
    <property type="component" value="Unassembled WGS sequence"/>
</dbReference>
<evidence type="ECO:0000313" key="2">
    <source>
        <dbReference type="Proteomes" id="UP000242642"/>
    </source>
</evidence>
<dbReference type="RefSeq" id="WP_093319417.1">
    <property type="nucleotide sequence ID" value="NZ_FOHV01000010.1"/>
</dbReference>
<dbReference type="OrthoDB" id="7061058at2"/>
<evidence type="ECO:0000313" key="1">
    <source>
        <dbReference type="EMBL" id="SET17303.1"/>
    </source>
</evidence>
<protein>
    <submittedName>
        <fullName evidence="1">Uncharacterized protein</fullName>
    </submittedName>
</protein>
<name>A0A1I0CCL1_9GAMM</name>
<accession>A0A1I0CCL1</accession>
<dbReference type="EMBL" id="FOHV01000010">
    <property type="protein sequence ID" value="SET17303.1"/>
    <property type="molecule type" value="Genomic_DNA"/>
</dbReference>
<dbReference type="STRING" id="1123402.SAMN02583745_01583"/>
<organism evidence="1 2">
    <name type="scientific">Thorsellia anophelis DSM 18579</name>
    <dbReference type="NCBI Taxonomy" id="1123402"/>
    <lineage>
        <taxon>Bacteria</taxon>
        <taxon>Pseudomonadati</taxon>
        <taxon>Pseudomonadota</taxon>
        <taxon>Gammaproteobacteria</taxon>
        <taxon>Enterobacterales</taxon>
        <taxon>Thorselliaceae</taxon>
        <taxon>Thorsellia</taxon>
    </lineage>
</organism>
<reference evidence="2" key="1">
    <citation type="submission" date="2016-10" db="EMBL/GenBank/DDBJ databases">
        <authorList>
            <person name="Varghese N."/>
            <person name="Submissions S."/>
        </authorList>
    </citation>
    <scope>NUCLEOTIDE SEQUENCE [LARGE SCALE GENOMIC DNA]</scope>
    <source>
        <strain evidence="2">DSM 18579</strain>
    </source>
</reference>
<dbReference type="Pfam" id="PF11681">
    <property type="entry name" value="Phage_Tube_PhiTE"/>
    <property type="match status" value="1"/>
</dbReference>
<keyword evidence="2" id="KW-1185">Reference proteome</keyword>
<sequence length="141" mass="15597">MKFDPSQHVVLINGREIKDWTKDADAISLVFNAAAGENVMGVSGKGVFISDPDRSATLTIKMLQHSPDNKFLNDLQNIQRNDMKNFKAMSLEIRDLINQDVASAANGYFTDIPGFVRGVGHNTTQWVMVFQQANIKLEGGV</sequence>
<dbReference type="InterPro" id="IPR021695">
    <property type="entry name" value="Phage_KPP10_Orf10"/>
</dbReference>
<proteinExistence type="predicted"/>